<keyword evidence="2 7" id="KW-0812">Transmembrane</keyword>
<keyword evidence="5 7" id="KW-0472">Membrane</keyword>
<evidence type="ECO:0000313" key="8">
    <source>
        <dbReference type="EMBL" id="KXG22079.1"/>
    </source>
</evidence>
<evidence type="ECO:0000256" key="4">
    <source>
        <dbReference type="ARBA" id="ARBA00022989"/>
    </source>
</evidence>
<evidence type="ECO:0000256" key="5">
    <source>
        <dbReference type="ARBA" id="ARBA00023136"/>
    </source>
</evidence>
<dbReference type="EMBL" id="CM000768">
    <property type="protein sequence ID" value="KXG22079.1"/>
    <property type="molecule type" value="Genomic_DNA"/>
</dbReference>
<name>A0A1B6P8L4_SORBI</name>
<evidence type="ECO:0000256" key="2">
    <source>
        <dbReference type="ARBA" id="ARBA00022692"/>
    </source>
</evidence>
<accession>A0A1B6P8L4</accession>
<organism evidence="8 9">
    <name type="scientific">Sorghum bicolor</name>
    <name type="common">Sorghum</name>
    <name type="synonym">Sorghum vulgare</name>
    <dbReference type="NCBI Taxonomy" id="4558"/>
    <lineage>
        <taxon>Eukaryota</taxon>
        <taxon>Viridiplantae</taxon>
        <taxon>Streptophyta</taxon>
        <taxon>Embryophyta</taxon>
        <taxon>Tracheophyta</taxon>
        <taxon>Spermatophyta</taxon>
        <taxon>Magnoliopsida</taxon>
        <taxon>Liliopsida</taxon>
        <taxon>Poales</taxon>
        <taxon>Poaceae</taxon>
        <taxon>PACMAD clade</taxon>
        <taxon>Panicoideae</taxon>
        <taxon>Andropogonodae</taxon>
        <taxon>Andropogoneae</taxon>
        <taxon>Sorghinae</taxon>
        <taxon>Sorghum</taxon>
    </lineage>
</organism>
<sequence length="224" mass="22960">MQTAVAVLVSGVVALFGVTSAVLGFIAEANKLKPSEIHVSGRDCVYPASPAHTLGFCAIFLLAVAQIIASAAGGCCSCCKPPGAGGASHSNTTRRRVVGVIASVLSWVAAVIAVVYFWAGTALNASTTRQAKFVGTNEEECYYLKGGVFVRAAVLSLVATSLGIISCVLLRLPAATDMPVLGQPQHAVGLPQWPAQGYGQQAYAYPAQGNGQASDPKFAPPPQG</sequence>
<keyword evidence="3" id="KW-0732">Signal</keyword>
<gene>
    <name evidence="8" type="ORF">SORBI_3009G150100</name>
</gene>
<dbReference type="InterPro" id="IPR009606">
    <property type="entry name" value="DEAL/Modifying_wall_lignin1/2"/>
</dbReference>
<dbReference type="InParanoid" id="A0A1B6P8L4"/>
<evidence type="ECO:0000256" key="3">
    <source>
        <dbReference type="ARBA" id="ARBA00022729"/>
    </source>
</evidence>
<comment type="subcellular location">
    <subcellularLocation>
        <location evidence="1">Endomembrane system</location>
        <topology evidence="1">Multi-pass membrane protein</topology>
    </subcellularLocation>
</comment>
<dbReference type="AlphaFoldDB" id="A0A1B6P8L4"/>
<feature type="transmembrane region" description="Helical" evidence="7">
    <location>
        <begin position="148"/>
        <end position="170"/>
    </location>
</feature>
<dbReference type="OMA" id="HTLGFCA"/>
<protein>
    <submittedName>
        <fullName evidence="8">Uncharacterized protein</fullName>
    </submittedName>
</protein>
<dbReference type="Gramene" id="KXG22079">
    <property type="protein sequence ID" value="KXG22079"/>
    <property type="gene ID" value="SORBI_3009G150100"/>
</dbReference>
<evidence type="ECO:0000256" key="7">
    <source>
        <dbReference type="SAM" id="Phobius"/>
    </source>
</evidence>
<keyword evidence="9" id="KW-1185">Reference proteome</keyword>
<keyword evidence="4 7" id="KW-1133">Transmembrane helix</keyword>
<dbReference type="STRING" id="4558.A0A1B6P8L4"/>
<dbReference type="Pfam" id="PF06749">
    <property type="entry name" value="DUF1218"/>
    <property type="match status" value="1"/>
</dbReference>
<feature type="transmembrane region" description="Helical" evidence="7">
    <location>
        <begin position="53"/>
        <end position="76"/>
    </location>
</feature>
<comment type="similarity">
    <text evidence="6">Belongs to the DESIGUAL family.</text>
</comment>
<dbReference type="GO" id="GO:0012505">
    <property type="term" value="C:endomembrane system"/>
    <property type="evidence" value="ECO:0007669"/>
    <property type="project" value="UniProtKB-SubCell"/>
</dbReference>
<reference evidence="9" key="2">
    <citation type="journal article" date="2018" name="Plant J.">
        <title>The Sorghum bicolor reference genome: improved assembly, gene annotations, a transcriptome atlas, and signatures of genome organization.</title>
        <authorList>
            <person name="McCormick R.F."/>
            <person name="Truong S.K."/>
            <person name="Sreedasyam A."/>
            <person name="Jenkins J."/>
            <person name="Shu S."/>
            <person name="Sims D."/>
            <person name="Kennedy M."/>
            <person name="Amirebrahimi M."/>
            <person name="Weers B.D."/>
            <person name="McKinley B."/>
            <person name="Mattison A."/>
            <person name="Morishige D.T."/>
            <person name="Grimwood J."/>
            <person name="Schmutz J."/>
            <person name="Mullet J.E."/>
        </authorList>
    </citation>
    <scope>NUCLEOTIDE SEQUENCE [LARGE SCALE GENOMIC DNA]</scope>
    <source>
        <strain evidence="9">cv. BTx623</strain>
    </source>
</reference>
<feature type="transmembrane region" description="Helical" evidence="7">
    <location>
        <begin position="97"/>
        <end position="119"/>
    </location>
</feature>
<dbReference type="Proteomes" id="UP000000768">
    <property type="component" value="Chromosome 9"/>
</dbReference>
<evidence type="ECO:0000256" key="6">
    <source>
        <dbReference type="ARBA" id="ARBA00029467"/>
    </source>
</evidence>
<dbReference type="InterPro" id="IPR052222">
    <property type="entry name" value="DESIGUAL"/>
</dbReference>
<reference evidence="8 9" key="1">
    <citation type="journal article" date="2009" name="Nature">
        <title>The Sorghum bicolor genome and the diversification of grasses.</title>
        <authorList>
            <person name="Paterson A.H."/>
            <person name="Bowers J.E."/>
            <person name="Bruggmann R."/>
            <person name="Dubchak I."/>
            <person name="Grimwood J."/>
            <person name="Gundlach H."/>
            <person name="Haberer G."/>
            <person name="Hellsten U."/>
            <person name="Mitros T."/>
            <person name="Poliakov A."/>
            <person name="Schmutz J."/>
            <person name="Spannagl M."/>
            <person name="Tang H."/>
            <person name="Wang X."/>
            <person name="Wicker T."/>
            <person name="Bharti A.K."/>
            <person name="Chapman J."/>
            <person name="Feltus F.A."/>
            <person name="Gowik U."/>
            <person name="Grigoriev I.V."/>
            <person name="Lyons E."/>
            <person name="Maher C.A."/>
            <person name="Martis M."/>
            <person name="Narechania A."/>
            <person name="Otillar R.P."/>
            <person name="Penning B.W."/>
            <person name="Salamov A.A."/>
            <person name="Wang Y."/>
            <person name="Zhang L."/>
            <person name="Carpita N.C."/>
            <person name="Freeling M."/>
            <person name="Gingle A.R."/>
            <person name="Hash C.T."/>
            <person name="Keller B."/>
            <person name="Klein P."/>
            <person name="Kresovich S."/>
            <person name="McCann M.C."/>
            <person name="Ming R."/>
            <person name="Peterson D.G."/>
            <person name="Mehboob-ur-Rahman"/>
            <person name="Ware D."/>
            <person name="Westhoff P."/>
            <person name="Mayer K.F."/>
            <person name="Messing J."/>
            <person name="Rokhsar D.S."/>
        </authorList>
    </citation>
    <scope>NUCLEOTIDE SEQUENCE [LARGE SCALE GENOMIC DNA]</scope>
    <source>
        <strain evidence="9">cv. BTx623</strain>
    </source>
</reference>
<evidence type="ECO:0000256" key="1">
    <source>
        <dbReference type="ARBA" id="ARBA00004127"/>
    </source>
</evidence>
<evidence type="ECO:0000313" key="9">
    <source>
        <dbReference type="Proteomes" id="UP000000768"/>
    </source>
</evidence>
<proteinExistence type="inferred from homology"/>
<dbReference type="eggNOG" id="ENOG502R86X">
    <property type="taxonomic scope" value="Eukaryota"/>
</dbReference>
<dbReference type="PANTHER" id="PTHR31769">
    <property type="entry name" value="OS07G0462200 PROTEIN-RELATED"/>
    <property type="match status" value="1"/>
</dbReference>